<dbReference type="InterPro" id="IPR003594">
    <property type="entry name" value="HATPase_dom"/>
</dbReference>
<dbReference type="Gene3D" id="3.30.565.10">
    <property type="entry name" value="Histidine kinase-like ATPase, C-terminal domain"/>
    <property type="match status" value="1"/>
</dbReference>
<dbReference type="RefSeq" id="WP_089225722.1">
    <property type="nucleotide sequence ID" value="NZ_FZOF01000011.1"/>
</dbReference>
<evidence type="ECO:0000313" key="8">
    <source>
        <dbReference type="EMBL" id="SNS96634.1"/>
    </source>
</evidence>
<evidence type="ECO:0000256" key="6">
    <source>
        <dbReference type="ARBA" id="ARBA00022840"/>
    </source>
</evidence>
<keyword evidence="9" id="KW-1185">Reference proteome</keyword>
<dbReference type="EMBL" id="FZOF01000011">
    <property type="protein sequence ID" value="SNS96634.1"/>
    <property type="molecule type" value="Genomic_DNA"/>
</dbReference>
<feature type="domain" description="Histidine kinase" evidence="7">
    <location>
        <begin position="611"/>
        <end position="825"/>
    </location>
</feature>
<keyword evidence="6" id="KW-0067">ATP-binding</keyword>
<keyword evidence="4" id="KW-0547">Nucleotide-binding</keyword>
<dbReference type="GO" id="GO:0005524">
    <property type="term" value="F:ATP binding"/>
    <property type="evidence" value="ECO:0007669"/>
    <property type="project" value="UniProtKB-KW"/>
</dbReference>
<proteinExistence type="predicted"/>
<name>A0A239IW36_9ACTN</name>
<evidence type="ECO:0000313" key="9">
    <source>
        <dbReference type="Proteomes" id="UP000198280"/>
    </source>
</evidence>
<dbReference type="InterPro" id="IPR050980">
    <property type="entry name" value="2C_sensor_his_kinase"/>
</dbReference>
<dbReference type="SMART" id="SM00387">
    <property type="entry name" value="HATPase_c"/>
    <property type="match status" value="1"/>
</dbReference>
<dbReference type="PROSITE" id="PS50109">
    <property type="entry name" value="HIS_KIN"/>
    <property type="match status" value="1"/>
</dbReference>
<protein>
    <recommendedName>
        <fullName evidence="2">histidine kinase</fullName>
        <ecNumber evidence="2">2.7.13.3</ecNumber>
    </recommendedName>
</protein>
<keyword evidence="3" id="KW-0808">Transferase</keyword>
<dbReference type="SUPFAM" id="SSF55874">
    <property type="entry name" value="ATPase domain of HSP90 chaperone/DNA topoisomerase II/histidine kinase"/>
    <property type="match status" value="1"/>
</dbReference>
<evidence type="ECO:0000259" key="7">
    <source>
        <dbReference type="PROSITE" id="PS50109"/>
    </source>
</evidence>
<dbReference type="Pfam" id="PF02518">
    <property type="entry name" value="HATPase_c"/>
    <property type="match status" value="1"/>
</dbReference>
<dbReference type="EC" id="2.7.13.3" evidence="2"/>
<dbReference type="PANTHER" id="PTHR44936">
    <property type="entry name" value="SENSOR PROTEIN CREC"/>
    <property type="match status" value="1"/>
</dbReference>
<reference evidence="8 9" key="1">
    <citation type="submission" date="2017-06" db="EMBL/GenBank/DDBJ databases">
        <authorList>
            <person name="Kim H.J."/>
            <person name="Triplett B.A."/>
        </authorList>
    </citation>
    <scope>NUCLEOTIDE SEQUENCE [LARGE SCALE GENOMIC DNA]</scope>
    <source>
        <strain evidence="8 9">CGMCC 4.1858</strain>
    </source>
</reference>
<dbReference type="Proteomes" id="UP000198280">
    <property type="component" value="Unassembled WGS sequence"/>
</dbReference>
<dbReference type="GO" id="GO:0004673">
    <property type="term" value="F:protein histidine kinase activity"/>
    <property type="evidence" value="ECO:0007669"/>
    <property type="project" value="UniProtKB-EC"/>
</dbReference>
<dbReference type="OrthoDB" id="3886987at2"/>
<evidence type="ECO:0000256" key="3">
    <source>
        <dbReference type="ARBA" id="ARBA00022679"/>
    </source>
</evidence>
<evidence type="ECO:0000256" key="2">
    <source>
        <dbReference type="ARBA" id="ARBA00012438"/>
    </source>
</evidence>
<organism evidence="8 9">
    <name type="scientific">Actinacidiphila glaucinigra</name>
    <dbReference type="NCBI Taxonomy" id="235986"/>
    <lineage>
        <taxon>Bacteria</taxon>
        <taxon>Bacillati</taxon>
        <taxon>Actinomycetota</taxon>
        <taxon>Actinomycetes</taxon>
        <taxon>Kitasatosporales</taxon>
        <taxon>Streptomycetaceae</taxon>
        <taxon>Actinacidiphila</taxon>
    </lineage>
</organism>
<dbReference type="InterPro" id="IPR005467">
    <property type="entry name" value="His_kinase_dom"/>
</dbReference>
<dbReference type="PANTHER" id="PTHR44936:SF10">
    <property type="entry name" value="SENSOR PROTEIN RSTB"/>
    <property type="match status" value="1"/>
</dbReference>
<dbReference type="AlphaFoldDB" id="A0A239IW36"/>
<evidence type="ECO:0000256" key="1">
    <source>
        <dbReference type="ARBA" id="ARBA00000085"/>
    </source>
</evidence>
<gene>
    <name evidence="8" type="ORF">SAMN05216252_111108</name>
</gene>
<evidence type="ECO:0000256" key="4">
    <source>
        <dbReference type="ARBA" id="ARBA00022741"/>
    </source>
</evidence>
<keyword evidence="5 8" id="KW-0418">Kinase</keyword>
<accession>A0A239IW36</accession>
<evidence type="ECO:0000256" key="5">
    <source>
        <dbReference type="ARBA" id="ARBA00022777"/>
    </source>
</evidence>
<sequence length="845" mass="90277">MTHPLHEILASWSGRWRYPRLARAVHTGEPLDDPLVTRGILAGLAAPLSVTEGIEQLIADGELALVDDLLAEEDTAASVWTEIPAAARHRIEEALAGAHRNRRAAIDQETATLVERARRANLSLGSQPLTAGPADDIAAAFATTKRLVEEAEDALRAELLAETRSKALDPDHAAAVEACIVAGEFPTARQLLRSKVTDGYSGGPATVARPPLWDSALGRDLDVVLLHYRPNVRPPLPPHLARVTEVDSAGQEVVDTLRHLAAHLDAPTAGAFATALGRLLGEDVRSPVTALEDGFATTLVGLGDARLPGFRLTRRAGMPLWVAGPHTPPPAELARPVIWFVRDVGHPERTPPEAEGDGGTAVLTAAQLLALLARPARGTVRSTPTYRINLLRHLVPQLAHAQLTSPDDGIVLDSGAAPREALSWFLDLCGVAADAVVIDILLYETGGHPAVLREVLSRLLTPLPAHTRRLELRALDAIRSAGIREAVRRQALGTLDPEDRAVLGIAYTLHRAEPFGEDDLLTDLPLMGVTDEAGERVARQITPARSLSRLQTAGLLQRDKQTYTTLDSGLGALLAEGAETLAREALRELSERSEDAQAHARTALAEQAVATIGHRNDNIVAGVIGDLREVAQAADGQTRGMVDRLIDQVRQLSGEQYRQALEEYGQPPAPLDLDELTRSLTRRVEFNTGVRIRHFSDGPGPRQVHAVRSYIEISLENLLVNAVQAVRAAPPDLPLITMKVHTAQSGPEGEDGQWCVVDVEDNGPGLTDEERTVLLGGGEFSRHGSAGSGLRSARQMIRESGGTVDILTHSALGGAHLRVWLPCLTAPAGTPTPDASGPDGGEPPA</sequence>
<dbReference type="InterPro" id="IPR036890">
    <property type="entry name" value="HATPase_C_sf"/>
</dbReference>
<comment type="catalytic activity">
    <reaction evidence="1">
        <text>ATP + protein L-histidine = ADP + protein N-phospho-L-histidine.</text>
        <dbReference type="EC" id="2.7.13.3"/>
    </reaction>
</comment>